<reference evidence="5" key="2">
    <citation type="journal article" date="2007" name="PLoS Biol.">
        <title>Survey sequencing and comparative analysis of the elephant shark (Callorhinchus milii) genome.</title>
        <authorList>
            <person name="Venkatesh B."/>
            <person name="Kirkness E.F."/>
            <person name="Loh Y.H."/>
            <person name="Halpern A.L."/>
            <person name="Lee A.P."/>
            <person name="Johnson J."/>
            <person name="Dandona N."/>
            <person name="Viswanathan L.D."/>
            <person name="Tay A."/>
            <person name="Venter J.C."/>
            <person name="Strausberg R.L."/>
            <person name="Brenner S."/>
        </authorList>
    </citation>
    <scope>NUCLEOTIDE SEQUENCE [LARGE SCALE GENOMIC DNA]</scope>
</reference>
<organism evidence="4 5">
    <name type="scientific">Callorhinchus milii</name>
    <name type="common">Ghost shark</name>
    <dbReference type="NCBI Taxonomy" id="7868"/>
    <lineage>
        <taxon>Eukaryota</taxon>
        <taxon>Metazoa</taxon>
        <taxon>Chordata</taxon>
        <taxon>Craniata</taxon>
        <taxon>Vertebrata</taxon>
        <taxon>Chondrichthyes</taxon>
        <taxon>Holocephali</taxon>
        <taxon>Chimaeriformes</taxon>
        <taxon>Callorhinchidae</taxon>
        <taxon>Callorhinchus</taxon>
    </lineage>
</organism>
<dbReference type="FunFam" id="2.30.29.30:FF:000083">
    <property type="entry name" value="Pleckstrin homology domain-containing family A member 5"/>
    <property type="match status" value="1"/>
</dbReference>
<dbReference type="InParanoid" id="A0A4W3ITX7"/>
<feature type="compositionally biased region" description="Pro residues" evidence="1">
    <location>
        <begin position="565"/>
        <end position="582"/>
    </location>
</feature>
<dbReference type="SMART" id="SM00233">
    <property type="entry name" value="PH"/>
    <property type="match status" value="1"/>
</dbReference>
<dbReference type="SUPFAM" id="SSF51045">
    <property type="entry name" value="WW domain"/>
    <property type="match status" value="2"/>
</dbReference>
<sequence>IMAADLRRETLPDQWSYGVCRDGRVYFIDDETQNTSWLHPRTGVAVNSGHITRTDLPRGWEEGFSDEGASYFIDHNRRTTSFRHPVTGEISQENAEFILNEQPNIRMSKQQADQRPSSMVSESSTAVTLSTMDTAPGSKVSRSSGRIHNFGKREQSIRRNPNAPVVVRGWLYKQDSSGMKLWKRRWFVLSEYCLFYYKDSREDTVLGSIPLPSYVVAPIEPEDHIGRKYAFKATHTGMRTYIYSKNSLIGSQAEHTGMRTYYFSADTQEDMSGWIRAMNQAALMQAYTLKRETGKEDRPLLAQSNHINVCKGMARAEGLQNKADSRRPDETFGFEKREEIKKEREDEERYGFRKDTVEMAVGKGGRKRAQASPTQSDEHAAHPQLLPRHHPAQRNGTLPPTAPSAGPAERNGGAVYRRGFVPRTGTEKNAQRKSSLAQVEQWVKYHKTDGPRSVLGPTQTLPHRTSQSQPYPDGYQTLPRNLGESSPPAGQHLPSDYKYAQDRVLHLKMSNNERQATKDGMVWQLYEWQQRQQFKHGSPTAPLYPPHDFEIAKATLDAPRSISVPPSPSDIPPPPLPGPPKALSPRRPHNPADRVTIRPQEGRATEVPFLGSPTKHRGPVAKTAAHVDRRSMPPMGYMMHTVSAPSLHGKTADDTYMQLKKNLEYLDLKVSLNTSTSALLLSSLLSCLLLIWSSPQDKLESVLEVTHTQMEQYRGQPTHTDKIAYQQRLLQEDLVQIRAEISIISTEMENVWKKYEQTERDVNQLKELMLEHLRRVPNSQEQVQIRKDLRRIEDVMGGLSVSKSNYKVIMESIQNPDRRTVPSMPSSSVPSFSTTSTLYERRAANQLSPPVSPVMLSPGPQPQTQYRPHILPQFRQQPKPEDDAPPRPPLPHMYSPDDLPPAVPPLPKDATVIRHTSVRGLKRQSDERKRDREYGQYVNGDYKAELRSYVSEPELMSVGSGMSRSMAGSLEHDGGFQTLPGRGRSWGRAQHDINLFKPLIFSFVSPRPELLQQRPKSAVERLYGENQRGRMSAEEQLERMKRHQKALVRERKRTLSHGERHSTSSRPSFRPASADIGSWKREQDFDLQLLERAAQGEASREHDGLLKVVPVVEADVEPLDYDLDLSKELSKPDMVEIPERYINLEPNEPLTNEELETRRRKVQKIKSILAKSSFQNVQSGITHNKENSLDVDLQLQEQERLITMSYALASEASQRSKLVAGNWQSAPWALVLFIPAFCLHMCPTAS</sequence>
<feature type="compositionally biased region" description="Basic and acidic residues" evidence="1">
    <location>
        <begin position="590"/>
        <end position="604"/>
    </location>
</feature>
<evidence type="ECO:0000259" key="3">
    <source>
        <dbReference type="PROSITE" id="PS50020"/>
    </source>
</evidence>
<feature type="domain" description="WW" evidence="3">
    <location>
        <begin position="54"/>
        <end position="87"/>
    </location>
</feature>
<dbReference type="Gene3D" id="2.30.29.30">
    <property type="entry name" value="Pleckstrin-homology domain (PH domain)/Phosphotyrosine-binding domain (PTB)"/>
    <property type="match status" value="1"/>
</dbReference>
<accession>A0A4W3ITX7</accession>
<dbReference type="Ensembl" id="ENSCMIT00000033366.1">
    <property type="protein sequence ID" value="ENSCMIP00000032862.1"/>
    <property type="gene ID" value="ENSCMIG00000014015.1"/>
</dbReference>
<feature type="region of interest" description="Disordered" evidence="1">
    <location>
        <begin position="1044"/>
        <end position="1073"/>
    </location>
</feature>
<dbReference type="SUPFAM" id="SSF50729">
    <property type="entry name" value="PH domain-like"/>
    <property type="match status" value="1"/>
</dbReference>
<feature type="compositionally biased region" description="Low complexity" evidence="1">
    <location>
        <begin position="821"/>
        <end position="835"/>
    </location>
</feature>
<evidence type="ECO:0000313" key="5">
    <source>
        <dbReference type="Proteomes" id="UP000314986"/>
    </source>
</evidence>
<dbReference type="AlphaFoldDB" id="A0A4W3ITX7"/>
<reference evidence="5" key="1">
    <citation type="journal article" date="2006" name="Science">
        <title>Ancient noncoding elements conserved in the human genome.</title>
        <authorList>
            <person name="Venkatesh B."/>
            <person name="Kirkness E.F."/>
            <person name="Loh Y.H."/>
            <person name="Halpern A.L."/>
            <person name="Lee A.P."/>
            <person name="Johnson J."/>
            <person name="Dandona N."/>
            <person name="Viswanathan L.D."/>
            <person name="Tay A."/>
            <person name="Venter J.C."/>
            <person name="Strausberg R.L."/>
            <person name="Brenner S."/>
        </authorList>
    </citation>
    <scope>NUCLEOTIDE SEQUENCE [LARGE SCALE GENOMIC DNA]</scope>
</reference>
<dbReference type="GeneTree" id="ENSGT00940000155817"/>
<reference evidence="4" key="4">
    <citation type="submission" date="2025-08" db="UniProtKB">
        <authorList>
            <consortium name="Ensembl"/>
        </authorList>
    </citation>
    <scope>IDENTIFICATION</scope>
</reference>
<dbReference type="InterPro" id="IPR057971">
    <property type="entry name" value="PKHA4-7_TBCA"/>
</dbReference>
<dbReference type="InterPro" id="IPR011993">
    <property type="entry name" value="PH-like_dom_sf"/>
</dbReference>
<feature type="compositionally biased region" description="Basic and acidic residues" evidence="1">
    <location>
        <begin position="923"/>
        <end position="934"/>
    </location>
</feature>
<feature type="region of interest" description="Disordered" evidence="1">
    <location>
        <begin position="875"/>
        <end position="934"/>
    </location>
</feature>
<evidence type="ECO:0000259" key="2">
    <source>
        <dbReference type="PROSITE" id="PS50003"/>
    </source>
</evidence>
<dbReference type="InterPro" id="IPR001849">
    <property type="entry name" value="PH_domain"/>
</dbReference>
<feature type="domain" description="WW" evidence="3">
    <location>
        <begin position="9"/>
        <end position="42"/>
    </location>
</feature>
<reference evidence="4" key="5">
    <citation type="submission" date="2025-09" db="UniProtKB">
        <authorList>
            <consortium name="Ensembl"/>
        </authorList>
    </citation>
    <scope>IDENTIFICATION</scope>
</reference>
<dbReference type="InterPro" id="IPR001202">
    <property type="entry name" value="WW_dom"/>
</dbReference>
<name>A0A4W3ITX7_CALMI</name>
<dbReference type="PROSITE" id="PS01159">
    <property type="entry name" value="WW_DOMAIN_1"/>
    <property type="match status" value="1"/>
</dbReference>
<evidence type="ECO:0000313" key="4">
    <source>
        <dbReference type="Ensembl" id="ENSCMIP00000032862.1"/>
    </source>
</evidence>
<protein>
    <submittedName>
        <fullName evidence="4">Pleckstrin homology domain containing A7</fullName>
    </submittedName>
</protein>
<dbReference type="CDD" id="cd13248">
    <property type="entry name" value="PH_PEPP1_2_3"/>
    <property type="match status" value="1"/>
</dbReference>
<dbReference type="Gene3D" id="2.20.70.10">
    <property type="match status" value="2"/>
</dbReference>
<evidence type="ECO:0000256" key="1">
    <source>
        <dbReference type="SAM" id="MobiDB-lite"/>
    </source>
</evidence>
<dbReference type="Pfam" id="PF25541">
    <property type="entry name" value="TBCA_PH"/>
    <property type="match status" value="1"/>
</dbReference>
<reference evidence="5" key="3">
    <citation type="journal article" date="2014" name="Nature">
        <title>Elephant shark genome provides unique insights into gnathostome evolution.</title>
        <authorList>
            <consortium name="International Elephant Shark Genome Sequencing Consortium"/>
            <person name="Venkatesh B."/>
            <person name="Lee A.P."/>
            <person name="Ravi V."/>
            <person name="Maurya A.K."/>
            <person name="Lian M.M."/>
            <person name="Swann J.B."/>
            <person name="Ohta Y."/>
            <person name="Flajnik M.F."/>
            <person name="Sutoh Y."/>
            <person name="Kasahara M."/>
            <person name="Hoon S."/>
            <person name="Gangu V."/>
            <person name="Roy S.W."/>
            <person name="Irimia M."/>
            <person name="Korzh V."/>
            <person name="Kondrychyn I."/>
            <person name="Lim Z.W."/>
            <person name="Tay B.H."/>
            <person name="Tohari S."/>
            <person name="Kong K.W."/>
            <person name="Ho S."/>
            <person name="Lorente-Galdos B."/>
            <person name="Quilez J."/>
            <person name="Marques-Bonet T."/>
            <person name="Raney B.J."/>
            <person name="Ingham P.W."/>
            <person name="Tay A."/>
            <person name="Hillier L.W."/>
            <person name="Minx P."/>
            <person name="Boehm T."/>
            <person name="Wilson R.K."/>
            <person name="Brenner S."/>
            <person name="Warren W.C."/>
        </authorList>
    </citation>
    <scope>NUCLEOTIDE SEQUENCE [LARGE SCALE GENOMIC DNA]</scope>
</reference>
<feature type="region of interest" description="Disordered" evidence="1">
    <location>
        <begin position="111"/>
        <end position="145"/>
    </location>
</feature>
<dbReference type="Proteomes" id="UP000314986">
    <property type="component" value="Unassembled WGS sequence"/>
</dbReference>
<dbReference type="STRING" id="7868.ENSCMIP00000032862"/>
<dbReference type="Pfam" id="PF00169">
    <property type="entry name" value="PH"/>
    <property type="match status" value="1"/>
</dbReference>
<feature type="region of interest" description="Disordered" evidence="1">
    <location>
        <begin position="813"/>
        <end position="835"/>
    </location>
</feature>
<feature type="compositionally biased region" description="Basic and acidic residues" evidence="1">
    <location>
        <begin position="323"/>
        <end position="357"/>
    </location>
</feature>
<feature type="region of interest" description="Disordered" evidence="1">
    <location>
        <begin position="559"/>
        <end position="625"/>
    </location>
</feature>
<feature type="domain" description="PH" evidence="2">
    <location>
        <begin position="164"/>
        <end position="283"/>
    </location>
</feature>
<dbReference type="PROSITE" id="PS50020">
    <property type="entry name" value="WW_DOMAIN_2"/>
    <property type="match status" value="2"/>
</dbReference>
<feature type="region of interest" description="Disordered" evidence="1">
    <location>
        <begin position="318"/>
        <end position="416"/>
    </location>
</feature>
<dbReference type="PANTHER" id="PTHR12752:SF4">
    <property type="entry name" value="PLECKSTRIN HOMOLOGY DOMAIN-CONTAINING FAMILY A MEMBER 7"/>
    <property type="match status" value="1"/>
</dbReference>
<feature type="compositionally biased region" description="Pro residues" evidence="1">
    <location>
        <begin position="898"/>
        <end position="907"/>
    </location>
</feature>
<feature type="compositionally biased region" description="Polar residues" evidence="1">
    <location>
        <begin position="111"/>
        <end position="133"/>
    </location>
</feature>
<dbReference type="CDD" id="cd00201">
    <property type="entry name" value="WW"/>
    <property type="match status" value="2"/>
</dbReference>
<dbReference type="PROSITE" id="PS50003">
    <property type="entry name" value="PH_DOMAIN"/>
    <property type="match status" value="1"/>
</dbReference>
<feature type="region of interest" description="Disordered" evidence="1">
    <location>
        <begin position="448"/>
        <end position="495"/>
    </location>
</feature>
<dbReference type="InterPro" id="IPR040392">
    <property type="entry name" value="PKHA4-7_PH"/>
</dbReference>
<dbReference type="PANTHER" id="PTHR12752">
    <property type="entry name" value="PHOSPHOINOSITOL 3-PHOSPHATE-BINDING PROTEIN"/>
    <property type="match status" value="1"/>
</dbReference>
<proteinExistence type="predicted"/>
<dbReference type="InterPro" id="IPR036020">
    <property type="entry name" value="WW_dom_sf"/>
</dbReference>
<feature type="compositionally biased region" description="Polar residues" evidence="1">
    <location>
        <begin position="456"/>
        <end position="470"/>
    </location>
</feature>
<keyword evidence="5" id="KW-1185">Reference proteome</keyword>
<feature type="compositionally biased region" description="Basic residues" evidence="1">
    <location>
        <begin position="1044"/>
        <end position="1055"/>
    </location>
</feature>
<dbReference type="SMART" id="SM00456">
    <property type="entry name" value="WW"/>
    <property type="match status" value="2"/>
</dbReference>